<dbReference type="EMBL" id="BAAAGS010000037">
    <property type="protein sequence ID" value="GAA0544056.1"/>
    <property type="molecule type" value="Genomic_DNA"/>
</dbReference>
<dbReference type="SUPFAM" id="SSF53474">
    <property type="entry name" value="alpha/beta-Hydrolases"/>
    <property type="match status" value="1"/>
</dbReference>
<dbReference type="InterPro" id="IPR050471">
    <property type="entry name" value="AB_hydrolase"/>
</dbReference>
<dbReference type="Gene3D" id="3.40.50.1820">
    <property type="entry name" value="alpha/beta hydrolase"/>
    <property type="match status" value="1"/>
</dbReference>
<evidence type="ECO:0000313" key="3">
    <source>
        <dbReference type="EMBL" id="GAA0544056.1"/>
    </source>
</evidence>
<dbReference type="RefSeq" id="WP_011873794.1">
    <property type="nucleotide sequence ID" value="NZ_BAAAGS010000037.1"/>
</dbReference>
<feature type="domain" description="AB hydrolase-1" evidence="2">
    <location>
        <begin position="23"/>
        <end position="259"/>
    </location>
</feature>
<keyword evidence="4" id="KW-1185">Reference proteome</keyword>
<evidence type="ECO:0000256" key="1">
    <source>
        <dbReference type="ARBA" id="ARBA00022559"/>
    </source>
</evidence>
<dbReference type="InterPro" id="IPR000073">
    <property type="entry name" value="AB_hydrolase_1"/>
</dbReference>
<comment type="caution">
    <text evidence="3">The sequence shown here is derived from an EMBL/GenBank/DDBJ whole genome shotgun (WGS) entry which is preliminary data.</text>
</comment>
<accession>A0ABP3NGA5</accession>
<reference evidence="4" key="1">
    <citation type="journal article" date="2019" name="Int. J. Syst. Evol. Microbiol.">
        <title>The Global Catalogue of Microorganisms (GCM) 10K type strain sequencing project: providing services to taxonomists for standard genome sequencing and annotation.</title>
        <authorList>
            <consortium name="The Broad Institute Genomics Platform"/>
            <consortium name="The Broad Institute Genome Sequencing Center for Infectious Disease"/>
            <person name="Wu L."/>
            <person name="Ma J."/>
        </authorList>
    </citation>
    <scope>NUCLEOTIDE SEQUENCE [LARGE SCALE GENOMIC DNA]</scope>
    <source>
        <strain evidence="4">JCM 10303</strain>
    </source>
</reference>
<dbReference type="PRINTS" id="PR00111">
    <property type="entry name" value="ABHYDROLASE"/>
</dbReference>
<proteinExistence type="predicted"/>
<sequence length="268" mass="28580">MPVAELNGVRIGYDLHGDGDLVLLVMGTGSPGRVWNLHQVPSLVEAGYRAVTIDNRGIARSELGSGELTIDHLVGDAVALIDHLGGGPASVIGTSLGARVVQELLLARPDLVSQAVLMAAHARLDPVQRALSAGERALHDLGTTLPPRYRAAVTALHNLSPSTRADENAIKDWLDVFELSGAGADAGTRAQLALAEFPDRLEAYRAITVPTLVIGFADDQMIPPRLSREVADAVGSARYVEVEDCGHYGYLERPAQVNELILEFFAEL</sequence>
<dbReference type="InterPro" id="IPR029058">
    <property type="entry name" value="AB_hydrolase_fold"/>
</dbReference>
<organism evidence="3 4">
    <name type="scientific">Saccharopolyspora erythraea</name>
    <name type="common">Streptomyces erythraeus</name>
    <dbReference type="NCBI Taxonomy" id="1836"/>
    <lineage>
        <taxon>Bacteria</taxon>
        <taxon>Bacillati</taxon>
        <taxon>Actinomycetota</taxon>
        <taxon>Actinomycetes</taxon>
        <taxon>Pseudonocardiales</taxon>
        <taxon>Pseudonocardiaceae</taxon>
        <taxon>Saccharopolyspora</taxon>
    </lineage>
</organism>
<name>A0ABP3NGA5_SACER</name>
<dbReference type="Proteomes" id="UP001500729">
    <property type="component" value="Unassembled WGS sequence"/>
</dbReference>
<keyword evidence="1" id="KW-0560">Oxidoreductase</keyword>
<dbReference type="PANTHER" id="PTHR43433">
    <property type="entry name" value="HYDROLASE, ALPHA/BETA FOLD FAMILY PROTEIN"/>
    <property type="match status" value="1"/>
</dbReference>
<evidence type="ECO:0000259" key="2">
    <source>
        <dbReference type="Pfam" id="PF12697"/>
    </source>
</evidence>
<keyword evidence="1" id="KW-0575">Peroxidase</keyword>
<dbReference type="GO" id="GO:0016787">
    <property type="term" value="F:hydrolase activity"/>
    <property type="evidence" value="ECO:0007669"/>
    <property type="project" value="UniProtKB-KW"/>
</dbReference>
<protein>
    <submittedName>
        <fullName evidence="3">Alpha/beta fold hydrolase</fullName>
    </submittedName>
</protein>
<dbReference type="Pfam" id="PF12697">
    <property type="entry name" value="Abhydrolase_6"/>
    <property type="match status" value="1"/>
</dbReference>
<gene>
    <name evidence="3" type="ORF">GCM10009533_48740</name>
</gene>
<keyword evidence="3" id="KW-0378">Hydrolase</keyword>
<evidence type="ECO:0000313" key="4">
    <source>
        <dbReference type="Proteomes" id="UP001500729"/>
    </source>
</evidence>
<dbReference type="PRINTS" id="PR00412">
    <property type="entry name" value="EPOXHYDRLASE"/>
</dbReference>
<dbReference type="InterPro" id="IPR000639">
    <property type="entry name" value="Epox_hydrolase-like"/>
</dbReference>
<dbReference type="PANTHER" id="PTHR43433:SF10">
    <property type="entry name" value="AB HYDROLASE-1 DOMAIN-CONTAINING PROTEIN"/>
    <property type="match status" value="1"/>
</dbReference>